<organism evidence="12 13">
    <name type="scientific">Stylosanthes scabra</name>
    <dbReference type="NCBI Taxonomy" id="79078"/>
    <lineage>
        <taxon>Eukaryota</taxon>
        <taxon>Viridiplantae</taxon>
        <taxon>Streptophyta</taxon>
        <taxon>Embryophyta</taxon>
        <taxon>Tracheophyta</taxon>
        <taxon>Spermatophyta</taxon>
        <taxon>Magnoliopsida</taxon>
        <taxon>eudicotyledons</taxon>
        <taxon>Gunneridae</taxon>
        <taxon>Pentapetalae</taxon>
        <taxon>rosids</taxon>
        <taxon>fabids</taxon>
        <taxon>Fabales</taxon>
        <taxon>Fabaceae</taxon>
        <taxon>Papilionoideae</taxon>
        <taxon>50 kb inversion clade</taxon>
        <taxon>dalbergioids sensu lato</taxon>
        <taxon>Dalbergieae</taxon>
        <taxon>Pterocarpus clade</taxon>
        <taxon>Stylosanthes</taxon>
    </lineage>
</organism>
<dbReference type="Pfam" id="PF13855">
    <property type="entry name" value="LRR_8"/>
    <property type="match status" value="3"/>
</dbReference>
<evidence type="ECO:0000256" key="5">
    <source>
        <dbReference type="ARBA" id="ARBA00022692"/>
    </source>
</evidence>
<dbReference type="Proteomes" id="UP001341840">
    <property type="component" value="Unassembled WGS sequence"/>
</dbReference>
<keyword evidence="7" id="KW-0677">Repeat</keyword>
<keyword evidence="5" id="KW-0812">Transmembrane</keyword>
<accession>A0ABU6V712</accession>
<dbReference type="PRINTS" id="PR00019">
    <property type="entry name" value="LEURICHRPT"/>
</dbReference>
<keyword evidence="6" id="KW-0732">Signal</keyword>
<sequence>MFAKLNKRNKLFSTSKNQWEGIACNNVTGHVVKIEISSGCVSCLSWEDTTDDIEPNYDNFLPYLYAEHLNPSLLHFKHLTHLDLSGVSLGSTPLKFLGSMKQLRYLSRSTEFEGMIPSSIGNLTNLQFLQISSFNEGYSDDLSWLPQLSSLQYLGFYAVNLSMAHNLFQVLNMLPSLSQIHLSDCGLGNMPIVPPPRHPINLMNLTNVQVLNLASNNLQDPFLDAFRNLTSIRFLHISQTKLTSLPQWFDKLNKLVGLYLAGNRFSGRFLPDLQNMTFVPPSLETLTLGSIPYALRNLTSLTVLDLSDALGELVNLKWLKLSSNYFDGVIPWSIGKLQSLESLDLSSNFFTGVIPWSLGKLENASFMSLASNHLYGNIPSSLGQLKNLDTLDLSFNSLEGTISLLERWNAMKSLGTLCLSNNQINGSIPENLDEIIPELRYLALDNNHIDGSIPTSLCKLTALVTIDISNNKLSGRIPDCWRNGIVGDNDLSSNNLSGVIPNSIWNMSLVWLHLNNNSLQGELPLSINFTKLLILDLGENRISGTIPSWKNYTFPELQILRLRGNTFDGVVPSNLCQFAKLQILDLADNGLRGVIPHCIGKIIGMVSKPKSLPNLIPVNDTKQWNQEDVKQVIKGRELDYTKNLVLLTNLDLSNNRLEGPIPKELSSLSGLLGLNLSHNNLSGEIPEMIGDMRSLESVDLSHNKLFGAIPSSMSSVTFLSQLNLSNNNFSGPIPRGNQLQVLNDPLSYTGNPFLCEIPLETICPGDDYHQDPHGGDYV</sequence>
<proteinExistence type="inferred from homology"/>
<comment type="similarity">
    <text evidence="2">Belongs to the RLP family.</text>
</comment>
<evidence type="ECO:0000256" key="1">
    <source>
        <dbReference type="ARBA" id="ARBA00004251"/>
    </source>
</evidence>
<dbReference type="Gene3D" id="3.80.10.10">
    <property type="entry name" value="Ribonuclease Inhibitor"/>
    <property type="match status" value="4"/>
</dbReference>
<keyword evidence="8" id="KW-1133">Transmembrane helix</keyword>
<name>A0ABU6V712_9FABA</name>
<evidence type="ECO:0000256" key="3">
    <source>
        <dbReference type="ARBA" id="ARBA00022475"/>
    </source>
</evidence>
<protein>
    <submittedName>
        <fullName evidence="12">Uncharacterized protein</fullName>
    </submittedName>
</protein>
<evidence type="ECO:0000256" key="2">
    <source>
        <dbReference type="ARBA" id="ARBA00009592"/>
    </source>
</evidence>
<evidence type="ECO:0000256" key="6">
    <source>
        <dbReference type="ARBA" id="ARBA00022729"/>
    </source>
</evidence>
<dbReference type="SUPFAM" id="SSF52047">
    <property type="entry name" value="RNI-like"/>
    <property type="match status" value="1"/>
</dbReference>
<dbReference type="InterPro" id="IPR003591">
    <property type="entry name" value="Leu-rich_rpt_typical-subtyp"/>
</dbReference>
<dbReference type="SMART" id="SM00365">
    <property type="entry name" value="LRR_SD22"/>
    <property type="match status" value="6"/>
</dbReference>
<evidence type="ECO:0000256" key="10">
    <source>
        <dbReference type="ARBA" id="ARBA00023170"/>
    </source>
</evidence>
<dbReference type="PANTHER" id="PTHR48063:SF112">
    <property type="entry name" value="RECEPTOR LIKE PROTEIN 30-LIKE"/>
    <property type="match status" value="1"/>
</dbReference>
<evidence type="ECO:0000256" key="7">
    <source>
        <dbReference type="ARBA" id="ARBA00022737"/>
    </source>
</evidence>
<evidence type="ECO:0000313" key="12">
    <source>
        <dbReference type="EMBL" id="MED6169029.1"/>
    </source>
</evidence>
<dbReference type="InterPro" id="IPR001611">
    <property type="entry name" value="Leu-rich_rpt"/>
</dbReference>
<dbReference type="InterPro" id="IPR046956">
    <property type="entry name" value="RLP23-like"/>
</dbReference>
<dbReference type="SMART" id="SM00369">
    <property type="entry name" value="LRR_TYP"/>
    <property type="match status" value="8"/>
</dbReference>
<keyword evidence="3" id="KW-1003">Cell membrane</keyword>
<dbReference type="InterPro" id="IPR032675">
    <property type="entry name" value="LRR_dom_sf"/>
</dbReference>
<dbReference type="PANTHER" id="PTHR48063">
    <property type="entry name" value="LRR RECEPTOR-LIKE KINASE"/>
    <property type="match status" value="1"/>
</dbReference>
<evidence type="ECO:0000313" key="13">
    <source>
        <dbReference type="Proteomes" id="UP001341840"/>
    </source>
</evidence>
<evidence type="ECO:0000256" key="9">
    <source>
        <dbReference type="ARBA" id="ARBA00023136"/>
    </source>
</evidence>
<keyword evidence="13" id="KW-1185">Reference proteome</keyword>
<dbReference type="SUPFAM" id="SSF52058">
    <property type="entry name" value="L domain-like"/>
    <property type="match status" value="1"/>
</dbReference>
<evidence type="ECO:0000256" key="8">
    <source>
        <dbReference type="ARBA" id="ARBA00022989"/>
    </source>
</evidence>
<keyword evidence="11" id="KW-0325">Glycoprotein</keyword>
<evidence type="ECO:0000256" key="4">
    <source>
        <dbReference type="ARBA" id="ARBA00022614"/>
    </source>
</evidence>
<keyword evidence="4" id="KW-0433">Leucine-rich repeat</keyword>
<keyword evidence="10" id="KW-0675">Receptor</keyword>
<gene>
    <name evidence="12" type="ORF">PIB30_017394</name>
</gene>
<comment type="caution">
    <text evidence="12">The sequence shown here is derived from an EMBL/GenBank/DDBJ whole genome shotgun (WGS) entry which is preliminary data.</text>
</comment>
<comment type="subcellular location">
    <subcellularLocation>
        <location evidence="1">Cell membrane</location>
        <topology evidence="1">Single-pass type I membrane protein</topology>
    </subcellularLocation>
</comment>
<evidence type="ECO:0000256" key="11">
    <source>
        <dbReference type="ARBA" id="ARBA00023180"/>
    </source>
</evidence>
<reference evidence="12 13" key="1">
    <citation type="journal article" date="2023" name="Plants (Basel)">
        <title>Bridging the Gap: Combining Genomics and Transcriptomics Approaches to Understand Stylosanthes scabra, an Orphan Legume from the Brazilian Caatinga.</title>
        <authorList>
            <person name="Ferreira-Neto J.R.C."/>
            <person name="da Silva M.D."/>
            <person name="Binneck E."/>
            <person name="de Melo N.F."/>
            <person name="da Silva R.H."/>
            <person name="de Melo A.L.T.M."/>
            <person name="Pandolfi V."/>
            <person name="Bustamante F.O."/>
            <person name="Brasileiro-Vidal A.C."/>
            <person name="Benko-Iseppon A.M."/>
        </authorList>
    </citation>
    <scope>NUCLEOTIDE SEQUENCE [LARGE SCALE GENOMIC DNA]</scope>
    <source>
        <tissue evidence="12">Leaves</tissue>
    </source>
</reference>
<keyword evidence="9" id="KW-0472">Membrane</keyword>
<dbReference type="EMBL" id="JASCZI010151085">
    <property type="protein sequence ID" value="MED6169029.1"/>
    <property type="molecule type" value="Genomic_DNA"/>
</dbReference>
<dbReference type="Pfam" id="PF00560">
    <property type="entry name" value="LRR_1"/>
    <property type="match status" value="6"/>
</dbReference>